<reference evidence="25" key="2">
    <citation type="submission" date="2021-05" db="UniProtKB">
        <authorList>
            <consortium name="EnsemblPlants"/>
        </authorList>
    </citation>
    <scope>IDENTIFICATION</scope>
    <source>
        <strain evidence="25">subsp. malaccensis</strain>
    </source>
</reference>
<keyword evidence="26" id="KW-1185">Reference proteome</keyword>
<dbReference type="SMART" id="SM00369">
    <property type="entry name" value="LRR_TYP"/>
    <property type="match status" value="9"/>
</dbReference>
<evidence type="ECO:0000256" key="13">
    <source>
        <dbReference type="ARBA" id="ARBA00022777"/>
    </source>
</evidence>
<evidence type="ECO:0000256" key="17">
    <source>
        <dbReference type="ARBA" id="ARBA00023170"/>
    </source>
</evidence>
<feature type="domain" description="Protein kinase" evidence="23">
    <location>
        <begin position="722"/>
        <end position="1022"/>
    </location>
</feature>
<dbReference type="Pfam" id="PF00069">
    <property type="entry name" value="Pkinase"/>
    <property type="match status" value="1"/>
</dbReference>
<dbReference type="InterPro" id="IPR055414">
    <property type="entry name" value="LRR_R13L4/SHOC2-like"/>
</dbReference>
<dbReference type="InterPro" id="IPR011009">
    <property type="entry name" value="Kinase-like_dom_sf"/>
</dbReference>
<keyword evidence="12 21" id="KW-0547">Nucleotide-binding</keyword>
<dbReference type="GO" id="GO:0005886">
    <property type="term" value="C:plasma membrane"/>
    <property type="evidence" value="ECO:0007669"/>
    <property type="project" value="UniProtKB-SubCell"/>
</dbReference>
<dbReference type="InterPro" id="IPR001611">
    <property type="entry name" value="Leu-rich_rpt"/>
</dbReference>
<dbReference type="PANTHER" id="PTHR27000">
    <property type="entry name" value="LEUCINE-RICH REPEAT RECEPTOR-LIKE PROTEIN KINASE FAMILY PROTEIN-RELATED"/>
    <property type="match status" value="1"/>
</dbReference>
<evidence type="ECO:0000259" key="23">
    <source>
        <dbReference type="PROSITE" id="PS50011"/>
    </source>
</evidence>
<feature type="binding site" evidence="21">
    <location>
        <position position="751"/>
    </location>
    <ligand>
        <name>ATP</name>
        <dbReference type="ChEBI" id="CHEBI:30616"/>
    </ligand>
</feature>
<dbReference type="SMART" id="SM00220">
    <property type="entry name" value="S_TKc"/>
    <property type="match status" value="1"/>
</dbReference>
<evidence type="ECO:0000256" key="15">
    <source>
        <dbReference type="ARBA" id="ARBA00022989"/>
    </source>
</evidence>
<evidence type="ECO:0000313" key="26">
    <source>
        <dbReference type="Proteomes" id="UP000012960"/>
    </source>
</evidence>
<keyword evidence="15 22" id="KW-1133">Transmembrane helix</keyword>
<keyword evidence="11" id="KW-0677">Repeat</keyword>
<keyword evidence="10" id="KW-0732">Signal</keyword>
<evidence type="ECO:0000256" key="18">
    <source>
        <dbReference type="ARBA" id="ARBA00023180"/>
    </source>
</evidence>
<keyword evidence="6" id="KW-0597">Phosphoprotein</keyword>
<dbReference type="InterPro" id="IPR008271">
    <property type="entry name" value="Ser/Thr_kinase_AS"/>
</dbReference>
<dbReference type="Gene3D" id="3.80.10.10">
    <property type="entry name" value="Ribonuclease Inhibitor"/>
    <property type="match status" value="4"/>
</dbReference>
<organism evidence="25 26">
    <name type="scientific">Musa acuminata subsp. malaccensis</name>
    <name type="common">Wild banana</name>
    <name type="synonym">Musa malaccensis</name>
    <dbReference type="NCBI Taxonomy" id="214687"/>
    <lineage>
        <taxon>Eukaryota</taxon>
        <taxon>Viridiplantae</taxon>
        <taxon>Streptophyta</taxon>
        <taxon>Embryophyta</taxon>
        <taxon>Tracheophyta</taxon>
        <taxon>Spermatophyta</taxon>
        <taxon>Magnoliopsida</taxon>
        <taxon>Liliopsida</taxon>
        <taxon>Zingiberales</taxon>
        <taxon>Musaceae</taxon>
        <taxon>Musa</taxon>
    </lineage>
</organism>
<keyword evidence="5" id="KW-0723">Serine/threonine-protein kinase</keyword>
<dbReference type="Pfam" id="PF08263">
    <property type="entry name" value="LRRNT_2"/>
    <property type="match status" value="1"/>
</dbReference>
<dbReference type="PROSITE" id="PS50011">
    <property type="entry name" value="PROTEIN_KINASE_DOM"/>
    <property type="match status" value="1"/>
</dbReference>
<evidence type="ECO:0000256" key="4">
    <source>
        <dbReference type="ARBA" id="ARBA00022475"/>
    </source>
</evidence>
<evidence type="ECO:0000256" key="19">
    <source>
        <dbReference type="ARBA" id="ARBA00047899"/>
    </source>
</evidence>
<evidence type="ECO:0000313" key="25">
    <source>
        <dbReference type="EnsemblPlants" id="Ma04_p07620.1"/>
    </source>
</evidence>
<evidence type="ECO:0000313" key="24">
    <source>
        <dbReference type="EMBL" id="CAG1841494.1"/>
    </source>
</evidence>
<dbReference type="PROSITE" id="PS00107">
    <property type="entry name" value="PROTEIN_KINASE_ATP"/>
    <property type="match status" value="1"/>
</dbReference>
<feature type="transmembrane region" description="Helical" evidence="22">
    <location>
        <begin position="668"/>
        <end position="689"/>
    </location>
</feature>
<evidence type="ECO:0000256" key="1">
    <source>
        <dbReference type="ARBA" id="ARBA00004162"/>
    </source>
</evidence>
<evidence type="ECO:0000256" key="22">
    <source>
        <dbReference type="SAM" id="Phobius"/>
    </source>
</evidence>
<accession>A0A804IM64</accession>
<dbReference type="OrthoDB" id="676979at2759"/>
<dbReference type="Pfam" id="PF13855">
    <property type="entry name" value="LRR_8"/>
    <property type="match status" value="1"/>
</dbReference>
<evidence type="ECO:0000256" key="20">
    <source>
        <dbReference type="ARBA" id="ARBA00048679"/>
    </source>
</evidence>
<dbReference type="SUPFAM" id="SSF56112">
    <property type="entry name" value="Protein kinase-like (PK-like)"/>
    <property type="match status" value="1"/>
</dbReference>
<dbReference type="InParanoid" id="A0A804IM64"/>
<dbReference type="AlphaFoldDB" id="A0A804IM64"/>
<evidence type="ECO:0000256" key="7">
    <source>
        <dbReference type="ARBA" id="ARBA00022614"/>
    </source>
</evidence>
<evidence type="ECO:0000256" key="6">
    <source>
        <dbReference type="ARBA" id="ARBA00022553"/>
    </source>
</evidence>
<dbReference type="EnsemblPlants" id="Ma04_t07620.1">
    <property type="protein sequence ID" value="Ma04_p07620.1"/>
    <property type="gene ID" value="Ma04_g07620"/>
</dbReference>
<dbReference type="FunFam" id="3.80.10.10:FF:000095">
    <property type="entry name" value="LRR receptor-like serine/threonine-protein kinase GSO1"/>
    <property type="match status" value="1"/>
</dbReference>
<dbReference type="GO" id="GO:0004674">
    <property type="term" value="F:protein serine/threonine kinase activity"/>
    <property type="evidence" value="ECO:0007669"/>
    <property type="project" value="UniProtKB-KW"/>
</dbReference>
<dbReference type="PROSITE" id="PS00108">
    <property type="entry name" value="PROTEIN_KINASE_ST"/>
    <property type="match status" value="1"/>
</dbReference>
<comment type="similarity">
    <text evidence="2">Belongs to the protein kinase superfamily. Ser/Thr protein kinase family.</text>
</comment>
<evidence type="ECO:0000256" key="16">
    <source>
        <dbReference type="ARBA" id="ARBA00023136"/>
    </source>
</evidence>
<evidence type="ECO:0000256" key="2">
    <source>
        <dbReference type="ARBA" id="ARBA00008684"/>
    </source>
</evidence>
<name>A0A804IM64_MUSAM</name>
<keyword evidence="8" id="KW-0808">Transferase</keyword>
<proteinExistence type="inferred from homology"/>
<protein>
    <recommendedName>
        <fullName evidence="3">non-specific serine/threonine protein kinase</fullName>
        <ecNumber evidence="3">2.7.11.1</ecNumber>
    </recommendedName>
</protein>
<evidence type="ECO:0000256" key="3">
    <source>
        <dbReference type="ARBA" id="ARBA00012513"/>
    </source>
</evidence>
<gene>
    <name evidence="24" type="ORF">GSMUA_112890.1</name>
</gene>
<evidence type="ECO:0000256" key="9">
    <source>
        <dbReference type="ARBA" id="ARBA00022692"/>
    </source>
</evidence>
<dbReference type="FunFam" id="1.10.510.10:FF:000358">
    <property type="entry name" value="Putative leucine-rich repeat receptor-like serine/threonine-protein kinase"/>
    <property type="match status" value="1"/>
</dbReference>
<dbReference type="Gramene" id="Ma04_t07620.1">
    <property type="protein sequence ID" value="Ma04_p07620.1"/>
    <property type="gene ID" value="Ma04_g07620"/>
</dbReference>
<keyword evidence="18" id="KW-0325">Glycoprotein</keyword>
<dbReference type="PANTHER" id="PTHR27000:SF799">
    <property type="entry name" value="LEUCINE-RICH REPEAT-CONTAINING N-TERMINAL PLANT-TYPE DOMAIN-CONTAINING PROTEIN"/>
    <property type="match status" value="1"/>
</dbReference>
<dbReference type="InterPro" id="IPR017441">
    <property type="entry name" value="Protein_kinase_ATP_BS"/>
</dbReference>
<dbReference type="Proteomes" id="UP000012960">
    <property type="component" value="Unplaced"/>
</dbReference>
<evidence type="ECO:0000256" key="12">
    <source>
        <dbReference type="ARBA" id="ARBA00022741"/>
    </source>
</evidence>
<dbReference type="Gene3D" id="1.10.510.10">
    <property type="entry name" value="Transferase(Phosphotransferase) domain 1"/>
    <property type="match status" value="1"/>
</dbReference>
<evidence type="ECO:0000256" key="11">
    <source>
        <dbReference type="ARBA" id="ARBA00022737"/>
    </source>
</evidence>
<dbReference type="InterPro" id="IPR000719">
    <property type="entry name" value="Prot_kinase_dom"/>
</dbReference>
<sequence length="1039" mass="112362">MSFFFDPFIIFGSPSWLLTLTSALIVPFLLSEPAASATGVTSDTSDLSALLSIRAHLNPFTSLSSWDSHNSSIPFCQWPGVTCGSSNNPGRVTALNLANLGLTGSVSSDIGNLTFLRSLNLSFNNLQGQLPPELGRLSHLELLVLSQNALEGRIPVTLANCSNLWRISLGSNRLAGEVPAEIGALPKLQILSLHDNDLSGRIPASLGNLSSVTHIDLVGNRLAGTIPPSLGRLQSLVHISVTRNSLTGAIPVSILNLSSLSYLYVGYNQLSGTLPPDMGNTLVSLEVLQAFGNILEGPLPISLPNASMLREIVLPYNRLTGPLPPDIGKLRYLSSLNLRANELEARKAEDWEFFTSLANCSNLKTLDLEYNKLEGPLPSTIVNLSTQLTWLGLGGNEVHGSIPEGIGRFIHLERLHLDQMALTGHVPAAVGKLRNLHVLSLDDNQLSGVLPSAVGNLTQLENLYLNGNGLQGEIPKSFGNLRQLTVCDLSFNKLEGRIPEELTELTSLTRYLNLSRNLFTGPLPAGVGSLKNLEALDISKNRLSGEIPSTIGECQVLQYLYLQGNHLEGAIPDSLGSLTGVQVLDLSCNNLSGHIPLSFERLEHVRFLNLSFNDLQGQVPNEGVFRNANVYLVTGNNKLCGGIQALHLQPCPDHAPGKKGGSPAVRSLVSIVITVTIFVLSLAAASYLLHRQRTRKCMPVVPSKRQYPIASYSEIYRATDGFSPSNIIGRGSFGQVYRGTMSYDSIDVAVKVFDTLQVGAFQSFKAECETLGAIRHRNVNKILTVCSSADHNGDAFLAIVTAYMPNGSLNDWLHPGADMNGDASSALTLLQRLNIAIDVASALDYLHHYSGTTIVHCDLKPSNVLLDNDMVAHLCDFGSAELLKETTSGDLAKEISRISRLKGSIGYVAPEYGLGGTVSTKVDVYSYGVLMLEMFSGRRPTDSHFKDGENLHRYVKMAYPAQIFDIVDPSLLLHEKDAKANVDKGIHKCLLSVIKVGLSCSNESATARMEMEDVIKTLHVARRILVEGTLAENRRGADM</sequence>
<dbReference type="InterPro" id="IPR032675">
    <property type="entry name" value="LRR_dom_sf"/>
</dbReference>
<comment type="catalytic activity">
    <reaction evidence="19">
        <text>L-threonyl-[protein] + ATP = O-phospho-L-threonyl-[protein] + ADP + H(+)</text>
        <dbReference type="Rhea" id="RHEA:46608"/>
        <dbReference type="Rhea" id="RHEA-COMP:11060"/>
        <dbReference type="Rhea" id="RHEA-COMP:11605"/>
        <dbReference type="ChEBI" id="CHEBI:15378"/>
        <dbReference type="ChEBI" id="CHEBI:30013"/>
        <dbReference type="ChEBI" id="CHEBI:30616"/>
        <dbReference type="ChEBI" id="CHEBI:61977"/>
        <dbReference type="ChEBI" id="CHEBI:456216"/>
        <dbReference type="EC" id="2.7.11.1"/>
    </reaction>
</comment>
<evidence type="ECO:0000256" key="5">
    <source>
        <dbReference type="ARBA" id="ARBA00022527"/>
    </source>
</evidence>
<comment type="subcellular location">
    <subcellularLocation>
        <location evidence="1">Cell membrane</location>
        <topology evidence="1">Single-pass membrane protein</topology>
    </subcellularLocation>
</comment>
<keyword evidence="13" id="KW-0418">Kinase</keyword>
<evidence type="ECO:0000256" key="14">
    <source>
        <dbReference type="ARBA" id="ARBA00022840"/>
    </source>
</evidence>
<dbReference type="EMBL" id="HG996469">
    <property type="protein sequence ID" value="CAG1841494.1"/>
    <property type="molecule type" value="Genomic_DNA"/>
</dbReference>
<evidence type="ECO:0000256" key="10">
    <source>
        <dbReference type="ARBA" id="ARBA00022729"/>
    </source>
</evidence>
<dbReference type="InterPro" id="IPR013210">
    <property type="entry name" value="LRR_N_plant-typ"/>
</dbReference>
<keyword evidence="16 22" id="KW-0472">Membrane</keyword>
<dbReference type="GO" id="GO:0005524">
    <property type="term" value="F:ATP binding"/>
    <property type="evidence" value="ECO:0007669"/>
    <property type="project" value="UniProtKB-UniRule"/>
</dbReference>
<evidence type="ECO:0000256" key="8">
    <source>
        <dbReference type="ARBA" id="ARBA00022679"/>
    </source>
</evidence>
<dbReference type="Pfam" id="PF00560">
    <property type="entry name" value="LRR_1"/>
    <property type="match status" value="5"/>
</dbReference>
<dbReference type="InterPro" id="IPR003591">
    <property type="entry name" value="Leu-rich_rpt_typical-subtyp"/>
</dbReference>
<dbReference type="FunFam" id="3.80.10.10:FF:000288">
    <property type="entry name" value="LRR receptor-like serine/threonine-protein kinase EFR"/>
    <property type="match status" value="1"/>
</dbReference>
<dbReference type="Gene3D" id="3.30.200.20">
    <property type="entry name" value="Phosphorylase Kinase, domain 1"/>
    <property type="match status" value="1"/>
</dbReference>
<keyword evidence="14 21" id="KW-0067">ATP-binding</keyword>
<dbReference type="Pfam" id="PF23598">
    <property type="entry name" value="LRR_14"/>
    <property type="match status" value="1"/>
</dbReference>
<keyword evidence="7" id="KW-0433">Leucine-rich repeat</keyword>
<keyword evidence="4" id="KW-1003">Cell membrane</keyword>
<comment type="catalytic activity">
    <reaction evidence="20">
        <text>L-seryl-[protein] + ATP = O-phospho-L-seryl-[protein] + ADP + H(+)</text>
        <dbReference type="Rhea" id="RHEA:17989"/>
        <dbReference type="Rhea" id="RHEA-COMP:9863"/>
        <dbReference type="Rhea" id="RHEA-COMP:11604"/>
        <dbReference type="ChEBI" id="CHEBI:15378"/>
        <dbReference type="ChEBI" id="CHEBI:29999"/>
        <dbReference type="ChEBI" id="CHEBI:30616"/>
        <dbReference type="ChEBI" id="CHEBI:83421"/>
        <dbReference type="ChEBI" id="CHEBI:456216"/>
        <dbReference type="EC" id="2.7.11.1"/>
    </reaction>
</comment>
<dbReference type="OMA" id="ARMEMED"/>
<dbReference type="SMART" id="SM00365">
    <property type="entry name" value="LRR_SD22"/>
    <property type="match status" value="5"/>
</dbReference>
<dbReference type="SUPFAM" id="SSF52058">
    <property type="entry name" value="L domain-like"/>
    <property type="match status" value="2"/>
</dbReference>
<keyword evidence="9 22" id="KW-0812">Transmembrane</keyword>
<dbReference type="EC" id="2.7.11.1" evidence="3"/>
<evidence type="ECO:0000256" key="21">
    <source>
        <dbReference type="PROSITE-ProRule" id="PRU10141"/>
    </source>
</evidence>
<reference evidence="24" key="1">
    <citation type="submission" date="2021-03" db="EMBL/GenBank/DDBJ databases">
        <authorList>
            <consortium name="Genoscope - CEA"/>
            <person name="William W."/>
        </authorList>
    </citation>
    <scope>NUCLEOTIDE SEQUENCE</scope>
    <source>
        <strain evidence="24">Doubled-haploid Pahang</strain>
    </source>
</reference>
<keyword evidence="17" id="KW-0675">Receptor</keyword>